<sequence>MNSFTYTGLPARVVFGVGTTAALPDEVGALGIKKALVLTTTHQKAEGEALAEILGNASAGVFSEAAMHTPVEVTERAMAAFKTAGADGIVSIGGGSTIGLGKAIALRNDAPQVVLPTSYAGSEMTPIIGQTEAGKKTTQRTLKVLPETVIYDVNFTLTLPPKMTVTSGMNAIAHAVEALYAQEANPVLSLMAEDGIAKMTSALARVQEAPADIDARSDALYGAWLCAVCLGSGGVALHHKLCHVLGGSFDLPHAETHTVILPHALAYNAPAIPRAMEALRRATESDKPAAALFQIAQSAGVPTSLEELGMPQDGIARAVDITLENPYFNPRALERDALVTLLENAWHGHEPAT</sequence>
<dbReference type="CDD" id="cd08177">
    <property type="entry name" value="MAR"/>
    <property type="match status" value="1"/>
</dbReference>
<dbReference type="Gene3D" id="1.20.1090.10">
    <property type="entry name" value="Dehydroquinate synthase-like - alpha domain"/>
    <property type="match status" value="1"/>
</dbReference>
<dbReference type="Pfam" id="PF25137">
    <property type="entry name" value="ADH_Fe_C"/>
    <property type="match status" value="1"/>
</dbReference>
<dbReference type="InterPro" id="IPR001670">
    <property type="entry name" value="ADH_Fe/GldA"/>
</dbReference>
<comment type="caution">
    <text evidence="6">The sequence shown here is derived from an EMBL/GenBank/DDBJ whole genome shotgun (WGS) entry which is preliminary data.</text>
</comment>
<feature type="domain" description="Fe-containing alcohol dehydrogenase-like C-terminal" evidence="5">
    <location>
        <begin position="164"/>
        <end position="346"/>
    </location>
</feature>
<keyword evidence="7" id="KW-1185">Reference proteome</keyword>
<evidence type="ECO:0000313" key="6">
    <source>
        <dbReference type="EMBL" id="GFE66171.1"/>
    </source>
</evidence>
<dbReference type="GO" id="GO:0046872">
    <property type="term" value="F:metal ion binding"/>
    <property type="evidence" value="ECO:0007669"/>
    <property type="project" value="InterPro"/>
</dbReference>
<protein>
    <submittedName>
        <fullName evidence="6">Maleylacetate reductase</fullName>
    </submittedName>
</protein>
<accession>A0A6N6JIK4</accession>
<dbReference type="OrthoDB" id="3812122at2"/>
<evidence type="ECO:0000259" key="5">
    <source>
        <dbReference type="Pfam" id="PF25137"/>
    </source>
</evidence>
<reference evidence="6 7" key="1">
    <citation type="submission" date="2019-12" db="EMBL/GenBank/DDBJ databases">
        <title>Litoreibacter badius sp. nov., a novel bacteriochlorophyll a-containing bacterium in the genus Litoreibacter.</title>
        <authorList>
            <person name="Kanamuro M."/>
            <person name="Takabe Y."/>
            <person name="Mori K."/>
            <person name="Takaichi S."/>
            <person name="Hanada S."/>
        </authorList>
    </citation>
    <scope>NUCLEOTIDE SEQUENCE [LARGE SCALE GENOMIC DNA]</scope>
    <source>
        <strain evidence="6 7">K6</strain>
    </source>
</reference>
<evidence type="ECO:0000256" key="1">
    <source>
        <dbReference type="ARBA" id="ARBA00007358"/>
    </source>
</evidence>
<organism evidence="6 7">
    <name type="scientific">Litoreibacter roseus</name>
    <dbReference type="NCBI Taxonomy" id="2601869"/>
    <lineage>
        <taxon>Bacteria</taxon>
        <taxon>Pseudomonadati</taxon>
        <taxon>Pseudomonadota</taxon>
        <taxon>Alphaproteobacteria</taxon>
        <taxon>Rhodobacterales</taxon>
        <taxon>Roseobacteraceae</taxon>
        <taxon>Litoreibacter</taxon>
    </lineage>
</organism>
<dbReference type="GO" id="GO:0018506">
    <property type="term" value="F:maleylacetate reductase activity"/>
    <property type="evidence" value="ECO:0007669"/>
    <property type="project" value="InterPro"/>
</dbReference>
<feature type="domain" description="Alcohol dehydrogenase iron-type/glycerol dehydrogenase GldA" evidence="4">
    <location>
        <begin position="10"/>
        <end position="152"/>
    </location>
</feature>
<evidence type="ECO:0000313" key="7">
    <source>
        <dbReference type="Proteomes" id="UP000436822"/>
    </source>
</evidence>
<name>A0A6N6JIK4_9RHOB</name>
<dbReference type="PANTHER" id="PTHR11496">
    <property type="entry name" value="ALCOHOL DEHYDROGENASE"/>
    <property type="match status" value="1"/>
</dbReference>
<dbReference type="RefSeq" id="WP_159808990.1">
    <property type="nucleotide sequence ID" value="NZ_BLJE01000004.1"/>
</dbReference>
<dbReference type="InterPro" id="IPR034786">
    <property type="entry name" value="MAR"/>
</dbReference>
<dbReference type="InterPro" id="IPR039697">
    <property type="entry name" value="Alcohol_dehydrogenase_Fe"/>
</dbReference>
<dbReference type="Gene3D" id="3.40.50.1970">
    <property type="match status" value="1"/>
</dbReference>
<dbReference type="GO" id="GO:0004022">
    <property type="term" value="F:alcohol dehydrogenase (NAD+) activity"/>
    <property type="evidence" value="ECO:0007669"/>
    <property type="project" value="TreeGrafter"/>
</dbReference>
<proteinExistence type="inferred from homology"/>
<dbReference type="AlphaFoldDB" id="A0A6N6JIK4"/>
<dbReference type="SUPFAM" id="SSF56796">
    <property type="entry name" value="Dehydroquinate synthase-like"/>
    <property type="match status" value="1"/>
</dbReference>
<evidence type="ECO:0000256" key="2">
    <source>
        <dbReference type="ARBA" id="ARBA00023002"/>
    </source>
</evidence>
<gene>
    <name evidence="6" type="primary">macA_1</name>
    <name evidence="6" type="ORF">KIN_32450</name>
</gene>
<dbReference type="InterPro" id="IPR056798">
    <property type="entry name" value="ADH_Fe_C"/>
</dbReference>
<comment type="similarity">
    <text evidence="1">Belongs to the iron-containing alcohol dehydrogenase family.</text>
</comment>
<keyword evidence="3" id="KW-0520">NAD</keyword>
<keyword evidence="2" id="KW-0560">Oxidoreductase</keyword>
<dbReference type="PANTHER" id="PTHR11496:SF102">
    <property type="entry name" value="ALCOHOL DEHYDROGENASE 4"/>
    <property type="match status" value="1"/>
</dbReference>
<dbReference type="EMBL" id="BLJE01000004">
    <property type="protein sequence ID" value="GFE66171.1"/>
    <property type="molecule type" value="Genomic_DNA"/>
</dbReference>
<evidence type="ECO:0000256" key="3">
    <source>
        <dbReference type="ARBA" id="ARBA00023027"/>
    </source>
</evidence>
<dbReference type="Pfam" id="PF00465">
    <property type="entry name" value="Fe-ADH"/>
    <property type="match status" value="1"/>
</dbReference>
<dbReference type="Proteomes" id="UP000436822">
    <property type="component" value="Unassembled WGS sequence"/>
</dbReference>
<evidence type="ECO:0000259" key="4">
    <source>
        <dbReference type="Pfam" id="PF00465"/>
    </source>
</evidence>